<dbReference type="RefSeq" id="WP_197004932.1">
    <property type="nucleotide sequence ID" value="NZ_BONS01000017.1"/>
</dbReference>
<keyword evidence="3" id="KW-0328">Glycosyltransferase</keyword>
<dbReference type="EMBL" id="JADOUF010000001">
    <property type="protein sequence ID" value="MBG6138145.1"/>
    <property type="molecule type" value="Genomic_DNA"/>
</dbReference>
<dbReference type="Proteomes" id="UP000622552">
    <property type="component" value="Unassembled WGS sequence"/>
</dbReference>
<comment type="similarity">
    <text evidence="2">Belongs to the glycosyltransferase 2 family.</text>
</comment>
<dbReference type="PANTHER" id="PTHR43179">
    <property type="entry name" value="RHAMNOSYLTRANSFERASE WBBL"/>
    <property type="match status" value="1"/>
</dbReference>
<dbReference type="GO" id="GO:0016757">
    <property type="term" value="F:glycosyltransferase activity"/>
    <property type="evidence" value="ECO:0007669"/>
    <property type="project" value="UniProtKB-KW"/>
</dbReference>
<organism evidence="5 6">
    <name type="scientific">Longispora fulva</name>
    <dbReference type="NCBI Taxonomy" id="619741"/>
    <lineage>
        <taxon>Bacteria</taxon>
        <taxon>Bacillati</taxon>
        <taxon>Actinomycetota</taxon>
        <taxon>Actinomycetes</taxon>
        <taxon>Micromonosporales</taxon>
        <taxon>Micromonosporaceae</taxon>
        <taxon>Longispora</taxon>
    </lineage>
</organism>
<evidence type="ECO:0000256" key="3">
    <source>
        <dbReference type="ARBA" id="ARBA00022676"/>
    </source>
</evidence>
<evidence type="ECO:0000313" key="5">
    <source>
        <dbReference type="EMBL" id="MBG6138145.1"/>
    </source>
</evidence>
<dbReference type="CDD" id="cd04186">
    <property type="entry name" value="GT_2_like_c"/>
    <property type="match status" value="1"/>
</dbReference>
<protein>
    <submittedName>
        <fullName evidence="5">GT2 family glycosyltransferase</fullName>
    </submittedName>
</protein>
<comment type="caution">
    <text evidence="5">The sequence shown here is derived from an EMBL/GenBank/DDBJ whole genome shotgun (WGS) entry which is preliminary data.</text>
</comment>
<dbReference type="PANTHER" id="PTHR43179:SF12">
    <property type="entry name" value="GALACTOFURANOSYLTRANSFERASE GLFT2"/>
    <property type="match status" value="1"/>
</dbReference>
<name>A0A8J7GIJ2_9ACTN</name>
<evidence type="ECO:0000256" key="2">
    <source>
        <dbReference type="ARBA" id="ARBA00006739"/>
    </source>
</evidence>
<evidence type="ECO:0000256" key="1">
    <source>
        <dbReference type="ARBA" id="ARBA00004776"/>
    </source>
</evidence>
<dbReference type="AlphaFoldDB" id="A0A8J7GIJ2"/>
<dbReference type="InterPro" id="IPR029044">
    <property type="entry name" value="Nucleotide-diphossugar_trans"/>
</dbReference>
<proteinExistence type="inferred from homology"/>
<accession>A0A8J7GIJ2</accession>
<sequence length="341" mass="37275">MKPSVAAVVIAYGAEPYLEECVRAVLDSAGVDVSVLLVDNGCTSDQFDEVKAMAGVRVVTPDGNSGFAGGCDAGAAEADGDFLVFVNSDAVVAPDALARLVAVAAEPTVGLAMGSIRLADQPELMNTVGNPMHYTGMVWAGGFSEPATAHAERRAVPIVSGCVFAIRTPLWRDLGGFAPEYFMYHEDTELSIRVHHRGLSIEFVPDAVVRHYYEFSRNERKMYYVERNRLLTLFTTYEGRTLLVLAPMLAVTELAMVASSLAGGWHRKKFSGWAWLWRNRAWVARRRRQLQSERLVPDGVFARHLTARIDAANISAPPGVGVFNAVSAGYWAAARRLLRTR</sequence>
<dbReference type="Pfam" id="PF13641">
    <property type="entry name" value="Glyco_tranf_2_3"/>
    <property type="match status" value="1"/>
</dbReference>
<gene>
    <name evidence="5" type="ORF">IW245_004339</name>
</gene>
<reference evidence="5" key="1">
    <citation type="submission" date="2020-11" db="EMBL/GenBank/DDBJ databases">
        <title>Sequencing the genomes of 1000 actinobacteria strains.</title>
        <authorList>
            <person name="Klenk H.-P."/>
        </authorList>
    </citation>
    <scope>NUCLEOTIDE SEQUENCE</scope>
    <source>
        <strain evidence="5">DSM 45356</strain>
    </source>
</reference>
<dbReference type="Gene3D" id="3.90.550.10">
    <property type="entry name" value="Spore Coat Polysaccharide Biosynthesis Protein SpsA, Chain A"/>
    <property type="match status" value="1"/>
</dbReference>
<evidence type="ECO:0000256" key="4">
    <source>
        <dbReference type="ARBA" id="ARBA00022679"/>
    </source>
</evidence>
<comment type="pathway">
    <text evidence="1">Cell wall biogenesis; cell wall polysaccharide biosynthesis.</text>
</comment>
<dbReference type="SUPFAM" id="SSF53448">
    <property type="entry name" value="Nucleotide-diphospho-sugar transferases"/>
    <property type="match status" value="1"/>
</dbReference>
<evidence type="ECO:0000313" key="6">
    <source>
        <dbReference type="Proteomes" id="UP000622552"/>
    </source>
</evidence>
<keyword evidence="6" id="KW-1185">Reference proteome</keyword>
<keyword evidence="4" id="KW-0808">Transferase</keyword>